<evidence type="ECO:0000256" key="3">
    <source>
        <dbReference type="ARBA" id="ARBA00023125"/>
    </source>
</evidence>
<gene>
    <name evidence="8" type="ORF">Cni_G21327</name>
</gene>
<keyword evidence="5" id="KW-0539">Nucleus</keyword>
<dbReference type="PANTHER" id="PTHR45764">
    <property type="entry name" value="BZIP TRANSCRIPTION FACTOR 44"/>
    <property type="match status" value="1"/>
</dbReference>
<keyword evidence="4" id="KW-0804">Transcription</keyword>
<dbReference type="PANTHER" id="PTHR45764:SF76">
    <property type="entry name" value="OS02G0132500 PROTEIN"/>
    <property type="match status" value="1"/>
</dbReference>
<keyword evidence="2" id="KW-0805">Transcription regulation</keyword>
<dbReference type="SUPFAM" id="SSF57959">
    <property type="entry name" value="Leucine zipper domain"/>
    <property type="match status" value="1"/>
</dbReference>
<evidence type="ECO:0000256" key="1">
    <source>
        <dbReference type="ARBA" id="ARBA00004123"/>
    </source>
</evidence>
<accession>A0AAQ3KQM6</accession>
<evidence type="ECO:0000256" key="5">
    <source>
        <dbReference type="ARBA" id="ARBA00023242"/>
    </source>
</evidence>
<sequence length="156" mass="17714">MASPSGTSSGSSLLENSGSEEDLHALMDQKKRKRMISNRESAKRSRMRKQKQLADLMAEAEKLRKENNNAFTLLNITKQQYSAVAFENSVLRAQAMEFRNRLQSLSEILHILKGNNISSNAFLCDGSQVMDDFISPWNLRYISQPIMASADNMLYY</sequence>
<evidence type="ECO:0000256" key="2">
    <source>
        <dbReference type="ARBA" id="ARBA00023015"/>
    </source>
</evidence>
<feature type="domain" description="BZIP" evidence="7">
    <location>
        <begin position="28"/>
        <end position="68"/>
    </location>
</feature>
<feature type="compositionally biased region" description="Low complexity" evidence="6">
    <location>
        <begin position="1"/>
        <end position="17"/>
    </location>
</feature>
<comment type="subcellular location">
    <subcellularLocation>
        <location evidence="1">Nucleus</location>
    </subcellularLocation>
</comment>
<dbReference type="GO" id="GO:0046982">
    <property type="term" value="F:protein heterodimerization activity"/>
    <property type="evidence" value="ECO:0007669"/>
    <property type="project" value="UniProtKB-ARBA"/>
</dbReference>
<proteinExistence type="predicted"/>
<evidence type="ECO:0000313" key="9">
    <source>
        <dbReference type="Proteomes" id="UP001327560"/>
    </source>
</evidence>
<evidence type="ECO:0000259" key="7">
    <source>
        <dbReference type="PROSITE" id="PS50217"/>
    </source>
</evidence>
<dbReference type="PROSITE" id="PS50217">
    <property type="entry name" value="BZIP"/>
    <property type="match status" value="1"/>
</dbReference>
<dbReference type="InterPro" id="IPR004827">
    <property type="entry name" value="bZIP"/>
</dbReference>
<feature type="region of interest" description="Disordered" evidence="6">
    <location>
        <begin position="1"/>
        <end position="51"/>
    </location>
</feature>
<dbReference type="Proteomes" id="UP001327560">
    <property type="component" value="Chromosome 7"/>
</dbReference>
<dbReference type="FunFam" id="1.20.5.170:FF:000020">
    <property type="entry name" value="BZIP transcription factor"/>
    <property type="match status" value="1"/>
</dbReference>
<dbReference type="CDD" id="cd14702">
    <property type="entry name" value="bZIP_plant_GBF1"/>
    <property type="match status" value="1"/>
</dbReference>
<evidence type="ECO:0000256" key="6">
    <source>
        <dbReference type="SAM" id="MobiDB-lite"/>
    </source>
</evidence>
<dbReference type="EMBL" id="CP136896">
    <property type="protein sequence ID" value="WOL12560.1"/>
    <property type="molecule type" value="Genomic_DNA"/>
</dbReference>
<dbReference type="AlphaFoldDB" id="A0AAQ3KQM6"/>
<dbReference type="PROSITE" id="PS00036">
    <property type="entry name" value="BZIP_BASIC"/>
    <property type="match status" value="1"/>
</dbReference>
<evidence type="ECO:0000256" key="4">
    <source>
        <dbReference type="ARBA" id="ARBA00023163"/>
    </source>
</evidence>
<keyword evidence="9" id="KW-1185">Reference proteome</keyword>
<name>A0AAQ3KQM6_9LILI</name>
<reference evidence="8 9" key="1">
    <citation type="submission" date="2023-10" db="EMBL/GenBank/DDBJ databases">
        <title>Chromosome-scale genome assembly provides insights into flower coloration mechanisms of Canna indica.</title>
        <authorList>
            <person name="Li C."/>
        </authorList>
    </citation>
    <scope>NUCLEOTIDE SEQUENCE [LARGE SCALE GENOMIC DNA]</scope>
    <source>
        <tissue evidence="8">Flower</tissue>
    </source>
</reference>
<evidence type="ECO:0000313" key="8">
    <source>
        <dbReference type="EMBL" id="WOL12560.1"/>
    </source>
</evidence>
<dbReference type="InterPro" id="IPR045314">
    <property type="entry name" value="bZIP_plant_GBF1"/>
</dbReference>
<keyword evidence="3" id="KW-0238">DNA-binding</keyword>
<dbReference type="GO" id="GO:0045893">
    <property type="term" value="P:positive regulation of DNA-templated transcription"/>
    <property type="evidence" value="ECO:0007669"/>
    <property type="project" value="TreeGrafter"/>
</dbReference>
<dbReference type="Pfam" id="PF00170">
    <property type="entry name" value="bZIP_1"/>
    <property type="match status" value="1"/>
</dbReference>
<dbReference type="GO" id="GO:0003700">
    <property type="term" value="F:DNA-binding transcription factor activity"/>
    <property type="evidence" value="ECO:0007669"/>
    <property type="project" value="InterPro"/>
</dbReference>
<dbReference type="GO" id="GO:0000976">
    <property type="term" value="F:transcription cis-regulatory region binding"/>
    <property type="evidence" value="ECO:0007669"/>
    <property type="project" value="TreeGrafter"/>
</dbReference>
<protein>
    <recommendedName>
        <fullName evidence="7">BZIP domain-containing protein</fullName>
    </recommendedName>
</protein>
<organism evidence="8 9">
    <name type="scientific">Canna indica</name>
    <name type="common">Indian-shot</name>
    <dbReference type="NCBI Taxonomy" id="4628"/>
    <lineage>
        <taxon>Eukaryota</taxon>
        <taxon>Viridiplantae</taxon>
        <taxon>Streptophyta</taxon>
        <taxon>Embryophyta</taxon>
        <taxon>Tracheophyta</taxon>
        <taxon>Spermatophyta</taxon>
        <taxon>Magnoliopsida</taxon>
        <taxon>Liliopsida</taxon>
        <taxon>Zingiberales</taxon>
        <taxon>Cannaceae</taxon>
        <taxon>Canna</taxon>
    </lineage>
</organism>
<dbReference type="Gene3D" id="1.20.5.170">
    <property type="match status" value="1"/>
</dbReference>
<dbReference type="GO" id="GO:0005634">
    <property type="term" value="C:nucleus"/>
    <property type="evidence" value="ECO:0007669"/>
    <property type="project" value="UniProtKB-SubCell"/>
</dbReference>
<dbReference type="InterPro" id="IPR046347">
    <property type="entry name" value="bZIP_sf"/>
</dbReference>
<dbReference type="SMART" id="SM00338">
    <property type="entry name" value="BRLZ"/>
    <property type="match status" value="1"/>
</dbReference>